<dbReference type="FunCoup" id="R7V4V1">
    <property type="interactions" value="2246"/>
</dbReference>
<dbReference type="EnsemblMetazoa" id="CapteT200240">
    <property type="protein sequence ID" value="CapteP200240"/>
    <property type="gene ID" value="CapteG200240"/>
</dbReference>
<dbReference type="PROSITE" id="PS51914">
    <property type="entry name" value="MRH"/>
    <property type="match status" value="1"/>
</dbReference>
<evidence type="ECO:0000313" key="9">
    <source>
        <dbReference type="Proteomes" id="UP000014760"/>
    </source>
</evidence>
<reference evidence="7 9" key="2">
    <citation type="journal article" date="2013" name="Nature">
        <title>Insights into bilaterian evolution from three spiralian genomes.</title>
        <authorList>
            <person name="Simakov O."/>
            <person name="Marletaz F."/>
            <person name="Cho S.J."/>
            <person name="Edsinger-Gonzales E."/>
            <person name="Havlak P."/>
            <person name="Hellsten U."/>
            <person name="Kuo D.H."/>
            <person name="Larsson T."/>
            <person name="Lv J."/>
            <person name="Arendt D."/>
            <person name="Savage R."/>
            <person name="Osoegawa K."/>
            <person name="de Jong P."/>
            <person name="Grimwood J."/>
            <person name="Chapman J.A."/>
            <person name="Shapiro H."/>
            <person name="Aerts A."/>
            <person name="Otillar R.P."/>
            <person name="Terry A.Y."/>
            <person name="Boore J.L."/>
            <person name="Grigoriev I.V."/>
            <person name="Lindberg D.R."/>
            <person name="Seaver E.C."/>
            <person name="Weisblat D.A."/>
            <person name="Putnam N.H."/>
            <person name="Rokhsar D.S."/>
        </authorList>
    </citation>
    <scope>NUCLEOTIDE SEQUENCE</scope>
    <source>
        <strain evidence="7 9">I ESC-2004</strain>
    </source>
</reference>
<evidence type="ECO:0000313" key="7">
    <source>
        <dbReference type="EMBL" id="ELU10800.1"/>
    </source>
</evidence>
<dbReference type="InterPro" id="IPR009011">
    <property type="entry name" value="Man6P_isomerase_rcpt-bd_dom_sf"/>
</dbReference>
<keyword evidence="4" id="KW-1015">Disulfide bond</keyword>
<evidence type="ECO:0000313" key="8">
    <source>
        <dbReference type="EnsemblMetazoa" id="CapteP200240"/>
    </source>
</evidence>
<dbReference type="InterPro" id="IPR036607">
    <property type="entry name" value="PRKCSH"/>
</dbReference>
<proteinExistence type="predicted"/>
<evidence type="ECO:0000259" key="6">
    <source>
        <dbReference type="PROSITE" id="PS51914"/>
    </source>
</evidence>
<keyword evidence="5" id="KW-0812">Transmembrane</keyword>
<accession>R7V4V1</accession>
<dbReference type="InterPro" id="IPR039794">
    <property type="entry name" value="Gtb1-like"/>
</dbReference>
<dbReference type="PANTHER" id="PTHR12630">
    <property type="entry name" value="N-LINKED OLIGOSACCHARIDE PROCESSING"/>
    <property type="match status" value="1"/>
</dbReference>
<sequence>MGDPFAGPLRSAAGMRRFPRKKRGYTILFFVFLVAVIFLCFQLISFKVLHQQSHLKETHHEDAPIFQEAPQHLNLEREAHDQVKNCMIEGCNEEEDDEDVLLVESNDKRLSQKHLNNIVAEAMKQPEVIALAGNEDVWTFLERAHDIAADIHGEYVLGINRKWSQFYGRNNGTFRCITSKEMIPFSHLNDDYCDCEDHSDEPGTAACQNSRFYCRFQLSHGPAKWVPSSCVGDGLCDCCDGSDEWQEASLPDHVQLNDGAVHNGIRQAPCSDHCQELRQQDHDLQMMRKRGSELKKAYIEAAKDQIDSSEYYGPKNVFYKLSLECFSTKADKYKYELCPFRKAEQQDGSAVTNIGRSASWITKDPLRGYKLRMTGGDTRGCPDHGSRETIVLMQCGLTDAIVSLSEAERCLYHIDFITPAAC</sequence>
<dbReference type="OrthoDB" id="28322at2759"/>
<feature type="domain" description="MRH" evidence="6">
    <location>
        <begin position="323"/>
        <end position="422"/>
    </location>
</feature>
<evidence type="ECO:0000256" key="2">
    <source>
        <dbReference type="ARBA" id="ARBA00022729"/>
    </source>
</evidence>
<keyword evidence="3" id="KW-0256">Endoplasmic reticulum</keyword>
<protein>
    <recommendedName>
        <fullName evidence="1">Glucosidase 2 subunit beta</fullName>
    </recommendedName>
</protein>
<organism evidence="7">
    <name type="scientific">Capitella teleta</name>
    <name type="common">Polychaete worm</name>
    <dbReference type="NCBI Taxonomy" id="283909"/>
    <lineage>
        <taxon>Eukaryota</taxon>
        <taxon>Metazoa</taxon>
        <taxon>Spiralia</taxon>
        <taxon>Lophotrochozoa</taxon>
        <taxon>Annelida</taxon>
        <taxon>Polychaeta</taxon>
        <taxon>Sedentaria</taxon>
        <taxon>Scolecida</taxon>
        <taxon>Capitellidae</taxon>
        <taxon>Capitella</taxon>
    </lineage>
</organism>
<keyword evidence="9" id="KW-1185">Reference proteome</keyword>
<name>R7V4V1_CAPTE</name>
<dbReference type="OMA" id="EYDAHEY"/>
<dbReference type="Pfam" id="PF13015">
    <property type="entry name" value="PRKCSH_1"/>
    <property type="match status" value="1"/>
</dbReference>
<keyword evidence="2" id="KW-0732">Signal</keyword>
<dbReference type="InterPro" id="IPR044865">
    <property type="entry name" value="MRH_dom"/>
</dbReference>
<dbReference type="HOGENOM" id="CLU_650918_0_0_1"/>
<dbReference type="SUPFAM" id="SSF50911">
    <property type="entry name" value="Mannose 6-phosphate receptor domain"/>
    <property type="match status" value="1"/>
</dbReference>
<reference evidence="8" key="3">
    <citation type="submission" date="2015-06" db="UniProtKB">
        <authorList>
            <consortium name="EnsemblMetazoa"/>
        </authorList>
    </citation>
    <scope>IDENTIFICATION</scope>
</reference>
<dbReference type="Gene3D" id="2.70.130.10">
    <property type="entry name" value="Mannose-6-phosphate receptor binding domain"/>
    <property type="match status" value="1"/>
</dbReference>
<dbReference type="PANTHER" id="PTHR12630:SF1">
    <property type="entry name" value="GLUCOSIDASE 2 SUBUNIT BETA"/>
    <property type="match status" value="1"/>
</dbReference>
<feature type="transmembrane region" description="Helical" evidence="5">
    <location>
        <begin position="25"/>
        <end position="44"/>
    </location>
</feature>
<keyword evidence="5" id="KW-1133">Transmembrane helix</keyword>
<evidence type="ECO:0000256" key="3">
    <source>
        <dbReference type="ARBA" id="ARBA00022824"/>
    </source>
</evidence>
<reference evidence="9" key="1">
    <citation type="submission" date="2012-12" db="EMBL/GenBank/DDBJ databases">
        <authorList>
            <person name="Hellsten U."/>
            <person name="Grimwood J."/>
            <person name="Chapman J.A."/>
            <person name="Shapiro H."/>
            <person name="Aerts A."/>
            <person name="Otillar R.P."/>
            <person name="Terry A.Y."/>
            <person name="Boore J.L."/>
            <person name="Simakov O."/>
            <person name="Marletaz F."/>
            <person name="Cho S.-J."/>
            <person name="Edsinger-Gonzales E."/>
            <person name="Havlak P."/>
            <person name="Kuo D.-H."/>
            <person name="Larsson T."/>
            <person name="Lv J."/>
            <person name="Arendt D."/>
            <person name="Savage R."/>
            <person name="Osoegawa K."/>
            <person name="de Jong P."/>
            <person name="Lindberg D.R."/>
            <person name="Seaver E.C."/>
            <person name="Weisblat D.A."/>
            <person name="Putnam N.H."/>
            <person name="Grigoriev I.V."/>
            <person name="Rokhsar D.S."/>
        </authorList>
    </citation>
    <scope>NUCLEOTIDE SEQUENCE</scope>
    <source>
        <strain evidence="9">I ESC-2004</strain>
    </source>
</reference>
<evidence type="ECO:0000256" key="4">
    <source>
        <dbReference type="ARBA" id="ARBA00023157"/>
    </source>
</evidence>
<dbReference type="GO" id="GO:0017177">
    <property type="term" value="C:glucosidase II complex"/>
    <property type="evidence" value="ECO:0007669"/>
    <property type="project" value="TreeGrafter"/>
</dbReference>
<dbReference type="GO" id="GO:0006491">
    <property type="term" value="P:N-glycan processing"/>
    <property type="evidence" value="ECO:0007669"/>
    <property type="project" value="TreeGrafter"/>
</dbReference>
<dbReference type="EMBL" id="KB297234">
    <property type="protein sequence ID" value="ELU10800.1"/>
    <property type="molecule type" value="Genomic_DNA"/>
</dbReference>
<evidence type="ECO:0000256" key="5">
    <source>
        <dbReference type="SAM" id="Phobius"/>
    </source>
</evidence>
<dbReference type="Pfam" id="PF12999">
    <property type="entry name" value="PRKCSH-like"/>
    <property type="match status" value="1"/>
</dbReference>
<dbReference type="EMBL" id="AMQN01000913">
    <property type="status" value="NOT_ANNOTATED_CDS"/>
    <property type="molecule type" value="Genomic_DNA"/>
</dbReference>
<keyword evidence="5" id="KW-0472">Membrane</keyword>
<evidence type="ECO:0000256" key="1">
    <source>
        <dbReference type="ARBA" id="ARBA00022387"/>
    </source>
</evidence>
<dbReference type="InterPro" id="IPR028146">
    <property type="entry name" value="PRKCSH_N"/>
</dbReference>
<dbReference type="AlphaFoldDB" id="R7V4V1"/>
<dbReference type="STRING" id="283909.R7V4V1"/>
<dbReference type="Proteomes" id="UP000014760">
    <property type="component" value="Unassembled WGS sequence"/>
</dbReference>
<gene>
    <name evidence="7" type="ORF">CAPTEDRAFT_200240</name>
</gene>